<dbReference type="Gene3D" id="3.90.1200.10">
    <property type="match status" value="1"/>
</dbReference>
<keyword evidence="3" id="KW-1185">Reference proteome</keyword>
<protein>
    <submittedName>
        <fullName evidence="2">Phosphotransferase enzyme family protein</fullName>
    </submittedName>
</protein>
<dbReference type="SUPFAM" id="SSF56112">
    <property type="entry name" value="Protein kinase-like (PK-like)"/>
    <property type="match status" value="1"/>
</dbReference>
<dbReference type="AlphaFoldDB" id="A0A1G8CBW5"/>
<organism evidence="2 3">
    <name type="scientific">Pseudonocardia oroxyli</name>
    <dbReference type="NCBI Taxonomy" id="366584"/>
    <lineage>
        <taxon>Bacteria</taxon>
        <taxon>Bacillati</taxon>
        <taxon>Actinomycetota</taxon>
        <taxon>Actinomycetes</taxon>
        <taxon>Pseudonocardiales</taxon>
        <taxon>Pseudonocardiaceae</taxon>
        <taxon>Pseudonocardia</taxon>
    </lineage>
</organism>
<dbReference type="InterPro" id="IPR008266">
    <property type="entry name" value="Tyr_kinase_AS"/>
</dbReference>
<evidence type="ECO:0000313" key="2">
    <source>
        <dbReference type="EMBL" id="SDH43027.1"/>
    </source>
</evidence>
<keyword evidence="2" id="KW-0808">Transferase</keyword>
<reference evidence="2 3" key="1">
    <citation type="submission" date="2016-10" db="EMBL/GenBank/DDBJ databases">
        <authorList>
            <person name="de Groot N.N."/>
        </authorList>
    </citation>
    <scope>NUCLEOTIDE SEQUENCE [LARGE SCALE GENOMIC DNA]</scope>
    <source>
        <strain evidence="2 3">CGMCC 4.3143</strain>
    </source>
</reference>
<dbReference type="Proteomes" id="UP000198967">
    <property type="component" value="Unassembled WGS sequence"/>
</dbReference>
<dbReference type="InterPro" id="IPR002575">
    <property type="entry name" value="Aminoglycoside_PTrfase"/>
</dbReference>
<dbReference type="GO" id="GO:0004672">
    <property type="term" value="F:protein kinase activity"/>
    <property type="evidence" value="ECO:0007669"/>
    <property type="project" value="InterPro"/>
</dbReference>
<dbReference type="InterPro" id="IPR011009">
    <property type="entry name" value="Kinase-like_dom_sf"/>
</dbReference>
<evidence type="ECO:0000259" key="1">
    <source>
        <dbReference type="Pfam" id="PF01636"/>
    </source>
</evidence>
<name>A0A1G8CBW5_PSEOR</name>
<dbReference type="STRING" id="366584.SAMN05216377_12256"/>
<accession>A0A1G8CBW5</accession>
<evidence type="ECO:0000313" key="3">
    <source>
        <dbReference type="Proteomes" id="UP000198967"/>
    </source>
</evidence>
<dbReference type="EMBL" id="FNBE01000022">
    <property type="protein sequence ID" value="SDH43027.1"/>
    <property type="molecule type" value="Genomic_DNA"/>
</dbReference>
<dbReference type="PROSITE" id="PS00109">
    <property type="entry name" value="PROTEIN_KINASE_TYR"/>
    <property type="match status" value="1"/>
</dbReference>
<proteinExistence type="predicted"/>
<gene>
    <name evidence="2" type="ORF">SAMN05216377_12256</name>
</gene>
<sequence>MKAVSAEQNPDTPAMHRAEARICAQLPEGLPVPRLLGVLEVDCWVVLVQEDVDGRPPCLPWQGDDLHTVLGALTTLAATPCPVVDVPDAGAALDHDLRGADRLAADGSNVESLDTLCALSERARHVLARDGARTLVHTDLRADNILITERGAVFVDWPWACAGPVWLDTLLLLIEVERHGGHDVDALLSSLPTTGGIDPADLTAVLAGFVGYFLDAARRPSPPGLPRLRRFQREQGEALLGWVQHRISRSDHRTVGRR</sequence>
<dbReference type="Pfam" id="PF01636">
    <property type="entry name" value="APH"/>
    <property type="match status" value="1"/>
</dbReference>
<feature type="domain" description="Aminoglycoside phosphotransferase" evidence="1">
    <location>
        <begin position="10"/>
        <end position="173"/>
    </location>
</feature>